<dbReference type="PANTHER" id="PTHR24043">
    <property type="entry name" value="SCAVENGER RECEPTOR CLASS F"/>
    <property type="match status" value="1"/>
</dbReference>
<dbReference type="OrthoDB" id="1100386at2759"/>
<dbReference type="GO" id="GO:0005886">
    <property type="term" value="C:plasma membrane"/>
    <property type="evidence" value="ECO:0007669"/>
    <property type="project" value="UniProtKB-SubCell"/>
</dbReference>
<feature type="transmembrane region" description="Helical" evidence="12">
    <location>
        <begin position="1671"/>
        <end position="1689"/>
    </location>
</feature>
<dbReference type="Gene3D" id="3.10.100.10">
    <property type="entry name" value="Mannose-Binding Protein A, subunit A"/>
    <property type="match status" value="2"/>
</dbReference>
<feature type="domain" description="C-type lectin" evidence="14">
    <location>
        <begin position="31"/>
        <end position="143"/>
    </location>
</feature>
<dbReference type="SMART" id="SM00303">
    <property type="entry name" value="GPS"/>
    <property type="match status" value="1"/>
</dbReference>
<protein>
    <submittedName>
        <fullName evidence="20">Uncharacterized protein LOC111102569 isoform X1</fullName>
    </submittedName>
</protein>
<keyword evidence="8 12" id="KW-0472">Membrane</keyword>
<dbReference type="SUPFAM" id="SSF57184">
    <property type="entry name" value="Growth factor receptor domain"/>
    <property type="match status" value="1"/>
</dbReference>
<keyword evidence="19" id="KW-1185">Reference proteome</keyword>
<feature type="domain" description="G-protein coupled receptors family 2 profile 2" evidence="17">
    <location>
        <begin position="1470"/>
        <end position="1719"/>
    </location>
</feature>
<dbReference type="Gene3D" id="2.170.300.10">
    <property type="entry name" value="Tie2 ligand-binding domain superfamily"/>
    <property type="match status" value="4"/>
</dbReference>
<evidence type="ECO:0000259" key="14">
    <source>
        <dbReference type="PROSITE" id="PS50041"/>
    </source>
</evidence>
<feature type="domain" description="C-type lectin" evidence="14">
    <location>
        <begin position="158"/>
        <end position="271"/>
    </location>
</feature>
<keyword evidence="13" id="KW-0732">Signal</keyword>
<evidence type="ECO:0000256" key="7">
    <source>
        <dbReference type="ARBA" id="ARBA00023040"/>
    </source>
</evidence>
<dbReference type="InterPro" id="IPR001879">
    <property type="entry name" value="GPCR_2_extracellular_dom"/>
</dbReference>
<dbReference type="GO" id="GO:0005044">
    <property type="term" value="F:scavenger receptor activity"/>
    <property type="evidence" value="ECO:0007669"/>
    <property type="project" value="InterPro"/>
</dbReference>
<dbReference type="InterPro" id="IPR007110">
    <property type="entry name" value="Ig-like_dom"/>
</dbReference>
<evidence type="ECO:0000256" key="6">
    <source>
        <dbReference type="ARBA" id="ARBA00022989"/>
    </source>
</evidence>
<dbReference type="InterPro" id="IPR009030">
    <property type="entry name" value="Growth_fac_rcpt_cys_sf"/>
</dbReference>
<dbReference type="CDD" id="cd15040">
    <property type="entry name" value="7tmB2_Adhesion"/>
    <property type="match status" value="1"/>
</dbReference>
<dbReference type="PROSITE" id="PS50221">
    <property type="entry name" value="GAIN_B"/>
    <property type="match status" value="1"/>
</dbReference>
<dbReference type="Pfam" id="PF00002">
    <property type="entry name" value="7tm_2"/>
    <property type="match status" value="1"/>
</dbReference>
<sequence>MNIIALCFVGSIFISRSQPYSLTCKAGWTKYADSCYKLYTVQKTWVDAFKSCQTEGSSLVDVGLAGEQTFLQNFANGYEIWMSGSDVPIEGQWLWYGSIKTWVYEHWNSGEPNDLNGEDCLGMLNGGLWNDWPCSHTMAYVCKQINILEECDLGWSFRNNKCYKLITTKATWSAALSTCKSHSSNLVNIADSGENTFVRGLLPPEFVWMGGFDGQTEGSWVWSGGSFVWNYSNWNPGQPDNSGEEDCLMMYGKDGTWYDYKCAEALPFICEKQTCPKGTYGANCNNTCGHCLGQGRCQLTNGTCLNGCEPGYIGNLCETRCENGTYGENCNKMCGHCIDGEFCDHTNGSCLNGCNPGYVGDVCKTSCDNGTYGERCNNTCGHCHGNDFCSHINGTCLAGCDAGFVGELCVTPCNKGYYGNECSHKCGYCLDQFSCHHINGTCLNGCESGYNGNTCKTICENGTYGKECANTCGHCIDDGFCFHTNGSCLNGCGPGYVGELCKTECGDGTYGKVCNDTCGYCLDHDVCHHTNGSCPKGCKAGYIDHNCKTRCTSGTYGKNCNNICGHCHGDEPCFHINGTCFAGCDSGYTGDLCKLQCRDGTYGKECNDTCGYCLDQDVCHHTNGSCPKGCKAGYIDHNCKTRCTSGTYGKNCNNVCGHCFGDEPCFHINGTCFAGCDSGYTGDLCKLHCDNGTYGKDCNNTCGHCIDKNSCFHTNGTCLNGCEPGFTGELCKSSCEKGTYGQNCDEKCGNCVDLDDCNRINGTCLNGCSPGYFGALCKSPCDNGYYGKECNNTCGYCLDLSDCFHINGTCLNGCESGYIGDMCKSKCSNGTYGKDCSKPCGHCLDKDDCHHINGTCVKGCDPGYVGNLCIASCNLGNFGEECKGTCGHCLPHTSCSHVDGTCISGCDPGYIGDMCTTRVLEVLHFEANNLVVREGTGIDFKLLLLSKSDYEFQWFHKEYEVTDASTRYRLYMSQMENGTSLLTLHIAKSLQRDGGDWKIRVSTNGTYVTRNLSITVIPRLLLVIEPMFDFSVEEGESFSLHCSVQNPESLVNIENGSLELTKDGNKLPAVSNTKLSTTWYNEAAKMDDAGLYTCLHTTYPDPVSVSVYATVMAQEQKRCRSDHSGDILWNATIAGATKKEPCPSHQKGTAARYCNSEGVWESPNLINCTTVAFLNASSELDTILEDGVQNQERTEKVITNTLHMMNNITSTTSELSAGDLSSSIDILEKIVNVTNTSGSSIAKEVFFSVVDNVLSSNNSKSWNTVSEKTEKDASSLLKNIDRLSEVVIKNDNISATRFTGFNFELTINKTKIDETGIRFPEASKESDALSTFFQLEKQERKIQRAMGYVAVIYKNIADILPTKSERPEETEKSSLKKAFVNSQVLSLTTQTNIGLLNPPLNLTFLSIQKNGVSGMLPFCVSWDFTVSKWTERGCKLLKRDNKETVCECDHLTNFAILMRPYTPETEQQSLKIMSLIGVILSIIFIILTFMIYILTWRFIKSDQNIMMLNLCASLVLAYIVFIASVEETDNEGLCIGVTAVLHYLFLVTFFNMLGMGVYYFMSITVTFYAMYVANNFKSKSRIHWFLLGTWGIPFIIAMISMGSFWGKDYHLQFYCWLSTESGSIYMFVVPVCLIAVINVLIIVSLVRVLYATSAMANSPLKKKAISGLRSLGTLLPVLGITWLFGILAVNEKADAFQYIFVFANSLQGFFIFVSHVLLNKKVMLGLRKQYPVLNTLVSLVESSKEESSSVSRTNSLSGPHSALQKPKKRNLFERYFRGNGKRNKVEKSESFLTENTVSTDCTIEDTPGNSVEMSENGSDSNKLQLIVEEEEPKRRLRFQLNLNPWKKKYTVTGM</sequence>
<dbReference type="InterPro" id="IPR000832">
    <property type="entry name" value="GPCR_2_secretin-like"/>
</dbReference>
<feature type="transmembrane region" description="Helical" evidence="12">
    <location>
        <begin position="1624"/>
        <end position="1650"/>
    </location>
</feature>
<dbReference type="InterPro" id="IPR017981">
    <property type="entry name" value="GPCR_2-like_7TM"/>
</dbReference>
<dbReference type="Gene3D" id="2.60.220.50">
    <property type="match status" value="1"/>
</dbReference>
<comment type="subcellular location">
    <subcellularLocation>
        <location evidence="1">Cell membrane</location>
        <topology evidence="1">Multi-pass membrane protein</topology>
    </subcellularLocation>
</comment>
<dbReference type="PRINTS" id="PR01694">
    <property type="entry name" value="BAIPRECURSOR"/>
</dbReference>
<dbReference type="InterPro" id="IPR001304">
    <property type="entry name" value="C-type_lectin-like"/>
</dbReference>
<dbReference type="KEGG" id="cvn:111102569"/>
<feature type="domain" description="GAIN-B" evidence="15">
    <location>
        <begin position="1295"/>
        <end position="1464"/>
    </location>
</feature>
<accession>A0A8B8ALZ0</accession>
<evidence type="ECO:0000256" key="4">
    <source>
        <dbReference type="ARBA" id="ARBA00022692"/>
    </source>
</evidence>
<evidence type="ECO:0000259" key="18">
    <source>
        <dbReference type="PROSITE" id="PS50835"/>
    </source>
</evidence>
<evidence type="ECO:0000259" key="17">
    <source>
        <dbReference type="PROSITE" id="PS50261"/>
    </source>
</evidence>
<feature type="transmembrane region" description="Helical" evidence="12">
    <location>
        <begin position="1543"/>
        <end position="1572"/>
    </location>
</feature>
<evidence type="ECO:0000256" key="2">
    <source>
        <dbReference type="ARBA" id="ARBA00022475"/>
    </source>
</evidence>
<feature type="signal peptide" evidence="13">
    <location>
        <begin position="1"/>
        <end position="19"/>
    </location>
</feature>
<dbReference type="GO" id="GO:0004930">
    <property type="term" value="F:G protein-coupled receptor activity"/>
    <property type="evidence" value="ECO:0007669"/>
    <property type="project" value="UniProtKB-KW"/>
</dbReference>
<dbReference type="SMART" id="SM00181">
    <property type="entry name" value="EGF"/>
    <property type="match status" value="13"/>
</dbReference>
<evidence type="ECO:0000256" key="1">
    <source>
        <dbReference type="ARBA" id="ARBA00004651"/>
    </source>
</evidence>
<evidence type="ECO:0000256" key="10">
    <source>
        <dbReference type="ARBA" id="ARBA00023170"/>
    </source>
</evidence>
<dbReference type="InterPro" id="IPR046338">
    <property type="entry name" value="GAIN_dom_sf"/>
</dbReference>
<feature type="transmembrane region" description="Helical" evidence="12">
    <location>
        <begin position="1472"/>
        <end position="1494"/>
    </location>
</feature>
<dbReference type="Gene3D" id="2.60.40.10">
    <property type="entry name" value="Immunoglobulins"/>
    <property type="match status" value="2"/>
</dbReference>
<dbReference type="Gene3D" id="1.20.1070.10">
    <property type="entry name" value="Rhodopsin 7-helix transmembrane proteins"/>
    <property type="match status" value="1"/>
</dbReference>
<gene>
    <name evidence="20" type="primary">LOC111102569</name>
</gene>
<dbReference type="PRINTS" id="PR00249">
    <property type="entry name" value="GPCRSECRETIN"/>
</dbReference>
<evidence type="ECO:0000256" key="13">
    <source>
        <dbReference type="SAM" id="SignalP"/>
    </source>
</evidence>
<dbReference type="Pfam" id="PF00059">
    <property type="entry name" value="Lectin_C"/>
    <property type="match status" value="2"/>
</dbReference>
<dbReference type="PROSITE" id="PS50227">
    <property type="entry name" value="G_PROTEIN_RECEP_F2_3"/>
    <property type="match status" value="1"/>
</dbReference>
<feature type="domain" description="G-protein coupled receptors family 2 profile 1" evidence="16">
    <location>
        <begin position="1093"/>
        <end position="1172"/>
    </location>
</feature>
<feature type="transmembrane region" description="Helical" evidence="12">
    <location>
        <begin position="1506"/>
        <end position="1523"/>
    </location>
</feature>
<dbReference type="InterPro" id="IPR000203">
    <property type="entry name" value="GPS"/>
</dbReference>
<dbReference type="InterPro" id="IPR016186">
    <property type="entry name" value="C-type_lectin-like/link_sf"/>
</dbReference>
<dbReference type="InterPro" id="IPR042635">
    <property type="entry name" value="MEGF10/SREC1/2-like"/>
</dbReference>
<dbReference type="InterPro" id="IPR000742">
    <property type="entry name" value="EGF"/>
</dbReference>
<reference evidence="20" key="1">
    <citation type="submission" date="2025-08" db="UniProtKB">
        <authorList>
            <consortium name="RefSeq"/>
        </authorList>
    </citation>
    <scope>IDENTIFICATION</scope>
    <source>
        <tissue evidence="20">Whole sample</tissue>
    </source>
</reference>
<evidence type="ECO:0000256" key="11">
    <source>
        <dbReference type="ARBA" id="ARBA00023224"/>
    </source>
</evidence>
<dbReference type="RefSeq" id="XP_022291074.1">
    <property type="nucleotide sequence ID" value="XM_022435366.1"/>
</dbReference>
<dbReference type="SMART" id="SM00034">
    <property type="entry name" value="CLECT"/>
    <property type="match status" value="2"/>
</dbReference>
<evidence type="ECO:0000313" key="19">
    <source>
        <dbReference type="Proteomes" id="UP000694844"/>
    </source>
</evidence>
<dbReference type="InterPro" id="IPR008077">
    <property type="entry name" value="GPCR_2_brain_angio_inhib"/>
</dbReference>
<dbReference type="Pfam" id="PF16489">
    <property type="entry name" value="GAIN"/>
    <property type="match status" value="1"/>
</dbReference>
<dbReference type="InterPro" id="IPR036179">
    <property type="entry name" value="Ig-like_dom_sf"/>
</dbReference>
<keyword evidence="6 12" id="KW-1133">Transmembrane helix</keyword>
<dbReference type="SUPFAM" id="SSF56436">
    <property type="entry name" value="C-type lectin-like"/>
    <property type="match status" value="2"/>
</dbReference>
<dbReference type="InterPro" id="IPR036445">
    <property type="entry name" value="GPCR_2_extracell_dom_sf"/>
</dbReference>
<dbReference type="PROSITE" id="PS50041">
    <property type="entry name" value="C_TYPE_LECTIN_2"/>
    <property type="match status" value="2"/>
</dbReference>
<feature type="chain" id="PRO_5034875410" evidence="13">
    <location>
        <begin position="20"/>
        <end position="1854"/>
    </location>
</feature>
<dbReference type="PROSITE" id="PS50835">
    <property type="entry name" value="IG_LIKE"/>
    <property type="match status" value="1"/>
</dbReference>
<dbReference type="CDD" id="cd00037">
    <property type="entry name" value="CLECT"/>
    <property type="match status" value="2"/>
</dbReference>
<keyword evidence="3" id="KW-0245">EGF-like domain</keyword>
<dbReference type="Proteomes" id="UP000694844">
    <property type="component" value="Chromosome 7"/>
</dbReference>
<dbReference type="SUPFAM" id="SSF111418">
    <property type="entry name" value="Hormone receptor domain"/>
    <property type="match status" value="1"/>
</dbReference>
<keyword evidence="9" id="KW-1015">Disulfide bond</keyword>
<keyword evidence="7" id="KW-0297">G-protein coupled receptor</keyword>
<dbReference type="SMART" id="SM00008">
    <property type="entry name" value="HormR"/>
    <property type="match status" value="1"/>
</dbReference>
<evidence type="ECO:0000256" key="3">
    <source>
        <dbReference type="ARBA" id="ARBA00022536"/>
    </source>
</evidence>
<evidence type="ECO:0000256" key="5">
    <source>
        <dbReference type="ARBA" id="ARBA00022737"/>
    </source>
</evidence>
<keyword evidence="4 12" id="KW-0812">Transmembrane</keyword>
<keyword evidence="10" id="KW-0675">Receptor</keyword>
<evidence type="ECO:0000256" key="12">
    <source>
        <dbReference type="SAM" id="Phobius"/>
    </source>
</evidence>
<dbReference type="InterPro" id="IPR013783">
    <property type="entry name" value="Ig-like_fold"/>
</dbReference>
<evidence type="ECO:0000259" key="15">
    <source>
        <dbReference type="PROSITE" id="PS50221"/>
    </source>
</evidence>
<feature type="transmembrane region" description="Helical" evidence="12">
    <location>
        <begin position="1695"/>
        <end position="1718"/>
    </location>
</feature>
<proteinExistence type="predicted"/>
<keyword evidence="11" id="KW-0807">Transducer</keyword>
<dbReference type="InterPro" id="IPR057244">
    <property type="entry name" value="GAIN_B"/>
</dbReference>
<dbReference type="SUPFAM" id="SSF81321">
    <property type="entry name" value="Family A G protein-coupled receptor-like"/>
    <property type="match status" value="1"/>
</dbReference>
<evidence type="ECO:0000313" key="20">
    <source>
        <dbReference type="RefSeq" id="XP_022291074.1"/>
    </source>
</evidence>
<keyword evidence="2" id="KW-1003">Cell membrane</keyword>
<dbReference type="SUPFAM" id="SSF48726">
    <property type="entry name" value="Immunoglobulin"/>
    <property type="match status" value="2"/>
</dbReference>
<dbReference type="PROSITE" id="PS00615">
    <property type="entry name" value="C_TYPE_LECTIN_1"/>
    <property type="match status" value="2"/>
</dbReference>
<keyword evidence="5" id="KW-0677">Repeat</keyword>
<feature type="domain" description="Ig-like" evidence="18">
    <location>
        <begin position="1018"/>
        <end position="1106"/>
    </location>
</feature>
<dbReference type="InterPro" id="IPR032471">
    <property type="entry name" value="AGRL2-4_GAIN_subdom_A"/>
</dbReference>
<dbReference type="GO" id="GO:0007166">
    <property type="term" value="P:cell surface receptor signaling pathway"/>
    <property type="evidence" value="ECO:0007669"/>
    <property type="project" value="InterPro"/>
</dbReference>
<evidence type="ECO:0000259" key="16">
    <source>
        <dbReference type="PROSITE" id="PS50227"/>
    </source>
</evidence>
<dbReference type="GeneID" id="111102569"/>
<dbReference type="PROSITE" id="PS50261">
    <property type="entry name" value="G_PROTEIN_RECEP_F2_4"/>
    <property type="match status" value="1"/>
</dbReference>
<dbReference type="PANTHER" id="PTHR24043:SF5">
    <property type="entry name" value="SCAVENGER RECEPTOR CLASS F MEMBER 2"/>
    <property type="match status" value="1"/>
</dbReference>
<dbReference type="InterPro" id="IPR016187">
    <property type="entry name" value="CTDL_fold"/>
</dbReference>
<organism evidence="19 20">
    <name type="scientific">Crassostrea virginica</name>
    <name type="common">Eastern oyster</name>
    <dbReference type="NCBI Taxonomy" id="6565"/>
    <lineage>
        <taxon>Eukaryota</taxon>
        <taxon>Metazoa</taxon>
        <taxon>Spiralia</taxon>
        <taxon>Lophotrochozoa</taxon>
        <taxon>Mollusca</taxon>
        <taxon>Bivalvia</taxon>
        <taxon>Autobranchia</taxon>
        <taxon>Pteriomorphia</taxon>
        <taxon>Ostreida</taxon>
        <taxon>Ostreoidea</taxon>
        <taxon>Ostreidae</taxon>
        <taxon>Crassostrea</taxon>
    </lineage>
</organism>
<feature type="transmembrane region" description="Helical" evidence="12">
    <location>
        <begin position="1584"/>
        <end position="1604"/>
    </location>
</feature>
<name>A0A8B8ALZ0_CRAVI</name>
<dbReference type="InterPro" id="IPR018378">
    <property type="entry name" value="C-type_lectin_CS"/>
</dbReference>
<evidence type="ECO:0000256" key="9">
    <source>
        <dbReference type="ARBA" id="ARBA00023157"/>
    </source>
</evidence>
<evidence type="ECO:0000256" key="8">
    <source>
        <dbReference type="ARBA" id="ARBA00023136"/>
    </source>
</evidence>